<evidence type="ECO:0000313" key="3">
    <source>
        <dbReference type="Proteomes" id="UP000523614"/>
    </source>
</evidence>
<keyword evidence="1" id="KW-0472">Membrane</keyword>
<evidence type="ECO:0000256" key="1">
    <source>
        <dbReference type="SAM" id="Phobius"/>
    </source>
</evidence>
<keyword evidence="1" id="KW-0812">Transmembrane</keyword>
<dbReference type="AlphaFoldDB" id="A0A847HE40"/>
<protein>
    <submittedName>
        <fullName evidence="2">DUF2993 domain-containing protein</fullName>
    </submittedName>
</protein>
<gene>
    <name evidence="2" type="ORF">GX570_11945</name>
</gene>
<dbReference type="EMBL" id="JAAYYP010000434">
    <property type="protein sequence ID" value="NLF92033.1"/>
    <property type="molecule type" value="Genomic_DNA"/>
</dbReference>
<feature type="transmembrane region" description="Helical" evidence="1">
    <location>
        <begin position="6"/>
        <end position="26"/>
    </location>
</feature>
<evidence type="ECO:0000313" key="2">
    <source>
        <dbReference type="EMBL" id="NLF92033.1"/>
    </source>
</evidence>
<dbReference type="Pfam" id="PF11209">
    <property type="entry name" value="LmeA"/>
    <property type="match status" value="1"/>
</dbReference>
<accession>A0A847HE40</accession>
<proteinExistence type="predicted"/>
<dbReference type="InterPro" id="IPR021373">
    <property type="entry name" value="DUF2993"/>
</dbReference>
<dbReference type="Proteomes" id="UP000523614">
    <property type="component" value="Unassembled WGS sequence"/>
</dbReference>
<organism evidence="2 3">
    <name type="scientific">Corynebacterium marinum</name>
    <dbReference type="NCBI Taxonomy" id="349751"/>
    <lineage>
        <taxon>Bacteria</taxon>
        <taxon>Bacillati</taxon>
        <taxon>Actinomycetota</taxon>
        <taxon>Actinomycetes</taxon>
        <taxon>Mycobacteriales</taxon>
        <taxon>Corynebacteriaceae</taxon>
        <taxon>Corynebacterium</taxon>
    </lineage>
</organism>
<sequence length="257" mass="26805">MEVYVPRLPFIILTALAVLIGVGWLADSVAASRVERHISAAVEEQAGLEVSPRVNVGGAPYLAALFTGEIPSVSVHALDVDIEGLGMVNAQTEFTKVTVSPGQVLSGEIAGAPASSFTRTLRLDGVALGRLLDMTDLDIAHPYDVSPAGGTAAEAQLTGTPFNRREPVTVIVDLRLVGNEFHMTPRELVDAPADLSPAGADAVRAAFTLSLDTRTLPLAGRASRVNMSGGSIFFEAERPNVPVRLADLSPVDASGTG</sequence>
<comment type="caution">
    <text evidence="2">The sequence shown here is derived from an EMBL/GenBank/DDBJ whole genome shotgun (WGS) entry which is preliminary data.</text>
</comment>
<keyword evidence="1" id="KW-1133">Transmembrane helix</keyword>
<name>A0A847HE40_9CORY</name>
<reference evidence="2 3" key="1">
    <citation type="journal article" date="2020" name="Biotechnol. Biofuels">
        <title>New insights from the biogas microbiome by comprehensive genome-resolved metagenomics of nearly 1600 species originating from multiple anaerobic digesters.</title>
        <authorList>
            <person name="Campanaro S."/>
            <person name="Treu L."/>
            <person name="Rodriguez-R L.M."/>
            <person name="Kovalovszki A."/>
            <person name="Ziels R.M."/>
            <person name="Maus I."/>
            <person name="Zhu X."/>
            <person name="Kougias P.G."/>
            <person name="Basile A."/>
            <person name="Luo G."/>
            <person name="Schluter A."/>
            <person name="Konstantinidis K.T."/>
            <person name="Angelidaki I."/>
        </authorList>
    </citation>
    <scope>NUCLEOTIDE SEQUENCE [LARGE SCALE GENOMIC DNA]</scope>
    <source>
        <strain evidence="2">AS06rmzACSIP_235</strain>
    </source>
</reference>